<feature type="domain" description="Ig-like" evidence="3">
    <location>
        <begin position="160"/>
        <end position="233"/>
    </location>
</feature>
<accession>A0A0M8MA27</accession>
<dbReference type="EMBL" id="LIYD01000005">
    <property type="protein sequence ID" value="KOS06743.1"/>
    <property type="molecule type" value="Genomic_DNA"/>
</dbReference>
<protein>
    <recommendedName>
        <fullName evidence="6">Secretion system C-terminal sorting domain-containing protein</fullName>
    </recommendedName>
</protein>
<proteinExistence type="predicted"/>
<dbReference type="PATRIC" id="fig|1202724.3.peg.2574"/>
<keyword evidence="1" id="KW-0732">Signal</keyword>
<dbReference type="STRING" id="1202724.AM493_12430"/>
<sequence>MGAIAQSKTTGSVSLQTGMTAELNLNNGTTTATLTLTGPSDRWFALQFGSFSNGQGMASGMDVVWYNGTTLVDGFMNGIGSAPTTDANGWTVSSNTVSGSTRTIVATRAFAGGTNDFTFNYNDANIDFAYARANSATYSLNGHGSFRGYKLNQAFTCAAPDAPTAAAQSFCGSGTVANLTATGGSGATFNWYTAATGGSALAGTTALSTGTYYVSQTISDCESTRTAVTVTVTIVATPVAQAAQSFCGSATVSSLTATATGGATLGWYAAATGGTALAGSTALVSGTTYYAGQTVNGCNSTRTAVTVTINNIPGAPGGDDTQDFDAGETLNDLAITILVGAQIQWYVLDEDVYVEIPATTPLVNGTTYYVSQTFNGCESAVYGITVSQTTGAEDFALQGLKAYPNPAGDVLTITNRAKLQGVSIINMLGQEVLSQRANGTEVQLNVAPLTGGSYIVKVTALNGATATLKIAKY</sequence>
<dbReference type="NCBIfam" id="TIGR04183">
    <property type="entry name" value="Por_Secre_tail"/>
    <property type="match status" value="1"/>
</dbReference>
<feature type="domain" description="Secretion system C-terminal sorting" evidence="2">
    <location>
        <begin position="403"/>
        <end position="466"/>
    </location>
</feature>
<evidence type="ECO:0000313" key="4">
    <source>
        <dbReference type="EMBL" id="KOS06743.1"/>
    </source>
</evidence>
<dbReference type="AlphaFoldDB" id="A0A0M8MA27"/>
<dbReference type="Pfam" id="PF18962">
    <property type="entry name" value="Por_Secre_tail"/>
    <property type="match status" value="1"/>
</dbReference>
<evidence type="ECO:0008006" key="6">
    <source>
        <dbReference type="Google" id="ProtNLM"/>
    </source>
</evidence>
<dbReference type="Pfam" id="PF19081">
    <property type="entry name" value="Ig_7"/>
    <property type="match status" value="2"/>
</dbReference>
<reference evidence="4 5" key="1">
    <citation type="submission" date="2015-08" db="EMBL/GenBank/DDBJ databases">
        <title>Whole genome sequence of Flavobacterium akiainvivens IK-1T, from decaying Wikstroemia oahuensis, an endemic Hawaiian shrub.</title>
        <authorList>
            <person name="Wan X."/>
            <person name="Hou S."/>
            <person name="Saito J."/>
            <person name="Donachie S."/>
        </authorList>
    </citation>
    <scope>NUCLEOTIDE SEQUENCE [LARGE SCALE GENOMIC DNA]</scope>
    <source>
        <strain evidence="4 5">IK-1</strain>
    </source>
</reference>
<evidence type="ECO:0000259" key="2">
    <source>
        <dbReference type="Pfam" id="PF18962"/>
    </source>
</evidence>
<dbReference type="InterPro" id="IPR026444">
    <property type="entry name" value="Secre_tail"/>
</dbReference>
<comment type="caution">
    <text evidence="4">The sequence shown here is derived from an EMBL/GenBank/DDBJ whole genome shotgun (WGS) entry which is preliminary data.</text>
</comment>
<organism evidence="4 5">
    <name type="scientific">Flavobacterium akiainvivens</name>
    <dbReference type="NCBI Taxonomy" id="1202724"/>
    <lineage>
        <taxon>Bacteria</taxon>
        <taxon>Pseudomonadati</taxon>
        <taxon>Bacteroidota</taxon>
        <taxon>Flavobacteriia</taxon>
        <taxon>Flavobacteriales</taxon>
        <taxon>Flavobacteriaceae</taxon>
        <taxon>Flavobacterium</taxon>
    </lineage>
</organism>
<evidence type="ECO:0000259" key="3">
    <source>
        <dbReference type="Pfam" id="PF19081"/>
    </source>
</evidence>
<name>A0A0M8MA27_9FLAO</name>
<feature type="domain" description="Ig-like" evidence="3">
    <location>
        <begin position="237"/>
        <end position="310"/>
    </location>
</feature>
<dbReference type="Proteomes" id="UP000037755">
    <property type="component" value="Unassembled WGS sequence"/>
</dbReference>
<gene>
    <name evidence="4" type="ORF">AM493_12430</name>
</gene>
<keyword evidence="5" id="KW-1185">Reference proteome</keyword>
<evidence type="ECO:0000313" key="5">
    <source>
        <dbReference type="Proteomes" id="UP000037755"/>
    </source>
</evidence>
<dbReference type="InterPro" id="IPR044023">
    <property type="entry name" value="Ig_7"/>
</dbReference>
<evidence type="ECO:0000256" key="1">
    <source>
        <dbReference type="ARBA" id="ARBA00022729"/>
    </source>
</evidence>